<evidence type="ECO:0000256" key="4">
    <source>
        <dbReference type="ARBA" id="ARBA00023002"/>
    </source>
</evidence>
<keyword evidence="3" id="KW-0274">FAD</keyword>
<organism evidence="6 7">
    <name type="scientific">Candida tropicalis (strain ATCC MYA-3404 / T1)</name>
    <name type="common">Yeast</name>
    <dbReference type="NCBI Taxonomy" id="294747"/>
    <lineage>
        <taxon>Eukaryota</taxon>
        <taxon>Fungi</taxon>
        <taxon>Dikarya</taxon>
        <taxon>Ascomycota</taxon>
        <taxon>Saccharomycotina</taxon>
        <taxon>Pichiomycetes</taxon>
        <taxon>Debaryomycetaceae</taxon>
        <taxon>Candida/Lodderomyces clade</taxon>
        <taxon>Candida</taxon>
    </lineage>
</organism>
<evidence type="ECO:0000256" key="2">
    <source>
        <dbReference type="ARBA" id="ARBA00022630"/>
    </source>
</evidence>
<evidence type="ECO:0000256" key="3">
    <source>
        <dbReference type="ARBA" id="ARBA00022827"/>
    </source>
</evidence>
<keyword evidence="2" id="KW-0285">Flavoprotein</keyword>
<evidence type="ECO:0000313" key="6">
    <source>
        <dbReference type="EMBL" id="EER35769.1"/>
    </source>
</evidence>
<dbReference type="Proteomes" id="UP000002037">
    <property type="component" value="Unassembled WGS sequence"/>
</dbReference>
<dbReference type="EMBL" id="GG692395">
    <property type="protein sequence ID" value="EER35769.1"/>
    <property type="molecule type" value="Genomic_DNA"/>
</dbReference>
<dbReference type="PANTHER" id="PTHR43735:SF3">
    <property type="entry name" value="FERROPTOSIS SUPPRESSOR PROTEIN 1"/>
    <property type="match status" value="1"/>
</dbReference>
<keyword evidence="7" id="KW-1185">Reference proteome</keyword>
<dbReference type="InterPro" id="IPR023753">
    <property type="entry name" value="FAD/NAD-binding_dom"/>
</dbReference>
<gene>
    <name evidence="6" type="ORF">CTRG_00508</name>
</gene>
<dbReference type="GO" id="GO:0005737">
    <property type="term" value="C:cytoplasm"/>
    <property type="evidence" value="ECO:0007669"/>
    <property type="project" value="TreeGrafter"/>
</dbReference>
<dbReference type="KEGG" id="ctp:CTRG_00508"/>
<dbReference type="VEuPathDB" id="FungiDB:CTRG_00508"/>
<dbReference type="STRING" id="294747.C5M369"/>
<dbReference type="GeneID" id="8298415"/>
<dbReference type="GO" id="GO:0004174">
    <property type="term" value="F:electron-transferring-flavoprotein dehydrogenase activity"/>
    <property type="evidence" value="ECO:0007669"/>
    <property type="project" value="TreeGrafter"/>
</dbReference>
<dbReference type="AlphaFoldDB" id="C5M369"/>
<evidence type="ECO:0000256" key="1">
    <source>
        <dbReference type="ARBA" id="ARBA00006442"/>
    </source>
</evidence>
<evidence type="ECO:0000313" key="7">
    <source>
        <dbReference type="Proteomes" id="UP000002037"/>
    </source>
</evidence>
<name>C5M369_CANTT</name>
<dbReference type="GO" id="GO:0050660">
    <property type="term" value="F:flavin adenine dinucleotide binding"/>
    <property type="evidence" value="ECO:0007669"/>
    <property type="project" value="TreeGrafter"/>
</dbReference>
<keyword evidence="4" id="KW-0560">Oxidoreductase</keyword>
<evidence type="ECO:0000259" key="5">
    <source>
        <dbReference type="Pfam" id="PF07992"/>
    </source>
</evidence>
<feature type="domain" description="FAD/NAD(P)-binding" evidence="5">
    <location>
        <begin position="144"/>
        <end position="369"/>
    </location>
</feature>
<comment type="similarity">
    <text evidence="1">Belongs to the FAD-dependent oxidoreductase family.</text>
</comment>
<dbReference type="eggNOG" id="KOG2495">
    <property type="taxonomic scope" value="Eukaryota"/>
</dbReference>
<dbReference type="OrthoDB" id="202203at2759"/>
<dbReference type="Gene3D" id="3.50.50.100">
    <property type="match status" value="1"/>
</dbReference>
<reference evidence="6 7" key="1">
    <citation type="journal article" date="2009" name="Nature">
        <title>Evolution of pathogenicity and sexual reproduction in eight Candida genomes.</title>
        <authorList>
            <person name="Butler G."/>
            <person name="Rasmussen M.D."/>
            <person name="Lin M.F."/>
            <person name="Santos M.A."/>
            <person name="Sakthikumar S."/>
            <person name="Munro C.A."/>
            <person name="Rheinbay E."/>
            <person name="Grabherr M."/>
            <person name="Forche A."/>
            <person name="Reedy J.L."/>
            <person name="Agrafioti I."/>
            <person name="Arnaud M.B."/>
            <person name="Bates S."/>
            <person name="Brown A.J."/>
            <person name="Brunke S."/>
            <person name="Costanzo M.C."/>
            <person name="Fitzpatrick D.A."/>
            <person name="de Groot P.W."/>
            <person name="Harris D."/>
            <person name="Hoyer L.L."/>
            <person name="Hube B."/>
            <person name="Klis F.M."/>
            <person name="Kodira C."/>
            <person name="Lennard N."/>
            <person name="Logue M.E."/>
            <person name="Martin R."/>
            <person name="Neiman A.M."/>
            <person name="Nikolaou E."/>
            <person name="Quail M.A."/>
            <person name="Quinn J."/>
            <person name="Santos M.C."/>
            <person name="Schmitzberger F.F."/>
            <person name="Sherlock G."/>
            <person name="Shah P."/>
            <person name="Silverstein K.A."/>
            <person name="Skrzypek M.S."/>
            <person name="Soll D."/>
            <person name="Staggs R."/>
            <person name="Stansfield I."/>
            <person name="Stumpf M.P."/>
            <person name="Sudbery P.E."/>
            <person name="Srikantha T."/>
            <person name="Zeng Q."/>
            <person name="Berman J."/>
            <person name="Berriman M."/>
            <person name="Heitman J."/>
            <person name="Gow N.A."/>
            <person name="Lorenz M.C."/>
            <person name="Birren B.W."/>
            <person name="Kellis M."/>
            <person name="Cuomo C.A."/>
        </authorList>
    </citation>
    <scope>NUCLEOTIDE SEQUENCE [LARGE SCALE GENOMIC DNA]</scope>
    <source>
        <strain evidence="7">ATCC MYA-3404 / T1</strain>
    </source>
</reference>
<dbReference type="RefSeq" id="XP_002545727.1">
    <property type="nucleotide sequence ID" value="XM_002545681.1"/>
</dbReference>
<protein>
    <recommendedName>
        <fullName evidence="5">FAD/NAD(P)-binding domain-containing protein</fullName>
    </recommendedName>
</protein>
<sequence length="441" mass="49915">MTEPHSHLTKLYNDLSTPTFFTKNLHSTPRSLTTNILIVGGSYSGLSTLRAIQSHLSKRLNETDPTKRKKISITLIEPRNGLLNILGIPKCLTDIEFADTQFIPFNKLSNCKFSNIFSDSISQYDQDDSWFENNPDSLFQLNYIQGKVCYLDQFKAQYNLNSNEFDKGIIEFDYVVLASGRDRSWPTTPHSLRVDDFLSEMAKVKQDIERADIVSVIGAGAVGIEIAGDIKTEFPNKTVNLIHPHETFPPEPLSLEFKRKVQESIENAGIDVYLNTRIKKENENGDLITTNDKTIPSNLNFWCCSKSNNTGFLCQEVREKFLNKSTKNIAVNSYLQLHNSEHTYDNFFVLGDLVDFNIIKSAGWAMYMGRQTAHNLTSLIFDSKLVEPLPDLSSIPFGMVLITGNNEIISELSGVVELNNEAYVQEYKDYCVGKVRVTLDM</sequence>
<proteinExistence type="inferred from homology"/>
<dbReference type="SUPFAM" id="SSF51905">
    <property type="entry name" value="FAD/NAD(P)-binding domain"/>
    <property type="match status" value="1"/>
</dbReference>
<accession>C5M369</accession>
<dbReference type="Pfam" id="PF07992">
    <property type="entry name" value="Pyr_redox_2"/>
    <property type="match status" value="1"/>
</dbReference>
<dbReference type="InterPro" id="IPR036188">
    <property type="entry name" value="FAD/NAD-bd_sf"/>
</dbReference>
<dbReference type="PANTHER" id="PTHR43735">
    <property type="entry name" value="APOPTOSIS-INDUCING FACTOR 1"/>
    <property type="match status" value="1"/>
</dbReference>
<dbReference type="HOGENOM" id="CLU_676136_0_0_1"/>